<feature type="compositionally biased region" description="Basic residues" evidence="1">
    <location>
        <begin position="1"/>
        <end position="15"/>
    </location>
</feature>
<sequence>MSKHKNKRRKKRKINRSADEVEFAREPGAADDIEFKGGDVPDFAADEVKFTPEPGAADDVEFTRELENEVEFGRELEALGSFDQVGVTPGPNPTDAVEFQGAMKADDVDRGEEIRQKHRGDRLREEETWKPPPKFLPWPSPSAGNGRKRMPMGKPVTKETAWGPSVSSCRSYLFSSSPFCWAPPELYWE</sequence>
<gene>
    <name evidence="2" type="ORF">C8P63_101161</name>
</gene>
<accession>A0A2T6C9F0</accession>
<feature type="region of interest" description="Disordered" evidence="1">
    <location>
        <begin position="102"/>
        <end position="163"/>
    </location>
</feature>
<feature type="compositionally biased region" description="Basic and acidic residues" evidence="1">
    <location>
        <begin position="104"/>
        <end position="115"/>
    </location>
</feature>
<name>A0A2T6C9F0_9BACL</name>
<dbReference type="RefSeq" id="WP_108021425.1">
    <property type="nucleotide sequence ID" value="NZ_QBKR01000001.1"/>
</dbReference>
<protein>
    <submittedName>
        <fullName evidence="2">Uncharacterized protein</fullName>
    </submittedName>
</protein>
<feature type="compositionally biased region" description="Pro residues" evidence="1">
    <location>
        <begin position="130"/>
        <end position="140"/>
    </location>
</feature>
<dbReference type="AlphaFoldDB" id="A0A2T6C9F0"/>
<evidence type="ECO:0000313" key="2">
    <source>
        <dbReference type="EMBL" id="PTX64940.1"/>
    </source>
</evidence>
<proteinExistence type="predicted"/>
<reference evidence="2 3" key="1">
    <citation type="submission" date="2018-04" db="EMBL/GenBank/DDBJ databases">
        <title>Genomic Encyclopedia of Archaeal and Bacterial Type Strains, Phase II (KMG-II): from individual species to whole genera.</title>
        <authorList>
            <person name="Goeker M."/>
        </authorList>
    </citation>
    <scope>NUCLEOTIDE SEQUENCE [LARGE SCALE GENOMIC DNA]</scope>
    <source>
        <strain evidence="2 3">DSM 45787</strain>
    </source>
</reference>
<comment type="caution">
    <text evidence="2">The sequence shown here is derived from an EMBL/GenBank/DDBJ whole genome shotgun (WGS) entry which is preliminary data.</text>
</comment>
<evidence type="ECO:0000256" key="1">
    <source>
        <dbReference type="SAM" id="MobiDB-lite"/>
    </source>
</evidence>
<feature type="region of interest" description="Disordered" evidence="1">
    <location>
        <begin position="1"/>
        <end position="40"/>
    </location>
</feature>
<feature type="compositionally biased region" description="Basic and acidic residues" evidence="1">
    <location>
        <begin position="16"/>
        <end position="25"/>
    </location>
</feature>
<organism evidence="2 3">
    <name type="scientific">Melghirimyces profundicolus</name>
    <dbReference type="NCBI Taxonomy" id="1242148"/>
    <lineage>
        <taxon>Bacteria</taxon>
        <taxon>Bacillati</taxon>
        <taxon>Bacillota</taxon>
        <taxon>Bacilli</taxon>
        <taxon>Bacillales</taxon>
        <taxon>Thermoactinomycetaceae</taxon>
        <taxon>Melghirimyces</taxon>
    </lineage>
</organism>
<keyword evidence="3" id="KW-1185">Reference proteome</keyword>
<dbReference type="OrthoDB" id="2943217at2"/>
<dbReference type="EMBL" id="QBKR01000001">
    <property type="protein sequence ID" value="PTX64940.1"/>
    <property type="molecule type" value="Genomic_DNA"/>
</dbReference>
<evidence type="ECO:0000313" key="3">
    <source>
        <dbReference type="Proteomes" id="UP000244240"/>
    </source>
</evidence>
<dbReference type="Proteomes" id="UP000244240">
    <property type="component" value="Unassembled WGS sequence"/>
</dbReference>